<proteinExistence type="predicted"/>
<gene>
    <name evidence="2" type="ORF">TRM7557_01108</name>
</gene>
<feature type="region of interest" description="Disordered" evidence="1">
    <location>
        <begin position="83"/>
        <end position="133"/>
    </location>
</feature>
<sequence>MSEPVTHAEIEDVLTSIRRLVSTNAEASRSEIGGTAQRPAARSNGRLVLTPALRVMPQVEAPANDANAEVTEVSPSPVEDLKADFLRDPQPEPPEILQTASDINPAPQTRETLGTEQEAVEQPAPSVDGTNGTAKPLVLSEVVEEEPKSAPPVFDDLPEAPVSVQQPVEKDVAKDVAKDSEAAAEAVSESAAVAPVIEPAETPEAAPVAHVNGVASLHDAAPVGATAEPAAEKAEDDAPWRDPSATLYAAAKGKAAAAEASESASAERPAPSARVAAVVRCISEIVNAHEAGEKVPGGAHWTDPQNEDDTGALPTKSPEETDWQDTAEVEAAEATVPEASALEEPVVEEPALEATVAQEPAPTSGAVADTPDTAASLLSEATVAAVQGQVREQLNDAVETAVQNALPTTASKPQLPVDEAFLDEGALRELVAETVRQELQGALGERITRNVRKLVRREIQRALNTQELF</sequence>
<feature type="region of interest" description="Disordered" evidence="1">
    <location>
        <begin position="59"/>
        <end position="78"/>
    </location>
</feature>
<keyword evidence="3" id="KW-1185">Reference proteome</keyword>
<feature type="region of interest" description="Disordered" evidence="1">
    <location>
        <begin position="220"/>
        <end position="273"/>
    </location>
</feature>
<name>A0A0P1G542_9RHOB</name>
<dbReference type="AlphaFoldDB" id="A0A0P1G542"/>
<evidence type="ECO:0000313" key="3">
    <source>
        <dbReference type="Proteomes" id="UP000052022"/>
    </source>
</evidence>
<accession>A0A0P1G542</accession>
<feature type="compositionally biased region" description="Basic and acidic residues" evidence="1">
    <location>
        <begin position="230"/>
        <end position="240"/>
    </location>
</feature>
<feature type="region of interest" description="Disordered" evidence="1">
    <location>
        <begin position="292"/>
        <end position="324"/>
    </location>
</feature>
<dbReference type="OrthoDB" id="7875768at2"/>
<protein>
    <submittedName>
        <fullName evidence="2">Uncharacterized protein</fullName>
    </submittedName>
</protein>
<feature type="compositionally biased region" description="Low complexity" evidence="1">
    <location>
        <begin position="220"/>
        <end position="229"/>
    </location>
</feature>
<evidence type="ECO:0000313" key="2">
    <source>
        <dbReference type="EMBL" id="CUH76879.1"/>
    </source>
</evidence>
<organism evidence="2 3">
    <name type="scientific">Tritonibacter multivorans</name>
    <dbReference type="NCBI Taxonomy" id="928856"/>
    <lineage>
        <taxon>Bacteria</taxon>
        <taxon>Pseudomonadati</taxon>
        <taxon>Pseudomonadota</taxon>
        <taxon>Alphaproteobacteria</taxon>
        <taxon>Rhodobacterales</taxon>
        <taxon>Paracoccaceae</taxon>
        <taxon>Tritonibacter</taxon>
    </lineage>
</organism>
<feature type="region of interest" description="Disordered" evidence="1">
    <location>
        <begin position="23"/>
        <end position="45"/>
    </location>
</feature>
<reference evidence="2 3" key="1">
    <citation type="submission" date="2015-09" db="EMBL/GenBank/DDBJ databases">
        <authorList>
            <consortium name="Swine Surveillance"/>
        </authorList>
    </citation>
    <scope>NUCLEOTIDE SEQUENCE [LARGE SCALE GENOMIC DNA]</scope>
    <source>
        <strain evidence="2 3">CECT 7557</strain>
    </source>
</reference>
<dbReference type="Proteomes" id="UP000052022">
    <property type="component" value="Unassembled WGS sequence"/>
</dbReference>
<feature type="compositionally biased region" description="Low complexity" evidence="1">
    <location>
        <begin position="249"/>
        <end position="273"/>
    </location>
</feature>
<evidence type="ECO:0000256" key="1">
    <source>
        <dbReference type="SAM" id="MobiDB-lite"/>
    </source>
</evidence>
<dbReference type="RefSeq" id="WP_058289222.1">
    <property type="nucleotide sequence ID" value="NZ_CYSD01000015.1"/>
</dbReference>
<dbReference type="STRING" id="928856.SAMN04488049_106100"/>
<feature type="compositionally biased region" description="Polar residues" evidence="1">
    <location>
        <begin position="98"/>
        <end position="115"/>
    </location>
</feature>
<dbReference type="EMBL" id="CYSD01000015">
    <property type="protein sequence ID" value="CUH76879.1"/>
    <property type="molecule type" value="Genomic_DNA"/>
</dbReference>